<name>A0A6N7ZF37_9MICO</name>
<evidence type="ECO:0000259" key="1">
    <source>
        <dbReference type="PROSITE" id="PS51186"/>
    </source>
</evidence>
<reference evidence="2 3" key="1">
    <citation type="submission" date="2019-11" db="EMBL/GenBank/DDBJ databases">
        <title>Cellulosimicrobium composti sp. nov. isolated from a compost.</title>
        <authorList>
            <person name="Yang Y."/>
        </authorList>
    </citation>
    <scope>NUCLEOTIDE SEQUENCE [LARGE SCALE GENOMIC DNA]</scope>
    <source>
        <strain evidence="2 3">BIT-GX5</strain>
    </source>
</reference>
<dbReference type="EMBL" id="WMKA01000005">
    <property type="protein sequence ID" value="MTG88065.1"/>
    <property type="molecule type" value="Genomic_DNA"/>
</dbReference>
<dbReference type="InterPro" id="IPR000182">
    <property type="entry name" value="GNAT_dom"/>
</dbReference>
<dbReference type="PROSITE" id="PS51186">
    <property type="entry name" value="GNAT"/>
    <property type="match status" value="1"/>
</dbReference>
<keyword evidence="2" id="KW-0808">Transferase</keyword>
<protein>
    <submittedName>
        <fullName evidence="2">GNAT family N-acetyltransferase</fullName>
    </submittedName>
</protein>
<sequence>MTAATPTPDHPFVVRAGGPDDADALLALFDERVAWLAARGWTGQWGAEPFSTSGRRVEQVRRWCAESEVRAAERDGRVQAFVVLGDHHDYVPAPDEPELYVQVLVAASGPAARGAGAVLLDDAARLAAGRGLARLRVDCYAGNDGRLVAYYRAQGFEPTEPFTVRDWPGQLLVRRV</sequence>
<dbReference type="SUPFAM" id="SSF55729">
    <property type="entry name" value="Acyl-CoA N-acyltransferases (Nat)"/>
    <property type="match status" value="1"/>
</dbReference>
<evidence type="ECO:0000313" key="2">
    <source>
        <dbReference type="EMBL" id="MTG88065.1"/>
    </source>
</evidence>
<dbReference type="GO" id="GO:0016747">
    <property type="term" value="F:acyltransferase activity, transferring groups other than amino-acyl groups"/>
    <property type="evidence" value="ECO:0007669"/>
    <property type="project" value="InterPro"/>
</dbReference>
<proteinExistence type="predicted"/>
<dbReference type="AlphaFoldDB" id="A0A6N7ZF37"/>
<dbReference type="GeneID" id="32510356"/>
<gene>
    <name evidence="2" type="ORF">GJV82_03715</name>
</gene>
<evidence type="ECO:0000313" key="3">
    <source>
        <dbReference type="Proteomes" id="UP000440668"/>
    </source>
</evidence>
<dbReference type="Proteomes" id="UP000440668">
    <property type="component" value="Unassembled WGS sequence"/>
</dbReference>
<organism evidence="2 3">
    <name type="scientific">Cellulosimicrobium composti</name>
    <dbReference type="NCBI Taxonomy" id="2672572"/>
    <lineage>
        <taxon>Bacteria</taxon>
        <taxon>Bacillati</taxon>
        <taxon>Actinomycetota</taxon>
        <taxon>Actinomycetes</taxon>
        <taxon>Micrococcales</taxon>
        <taxon>Promicromonosporaceae</taxon>
        <taxon>Cellulosimicrobium</taxon>
    </lineage>
</organism>
<dbReference type="Gene3D" id="3.40.630.30">
    <property type="match status" value="1"/>
</dbReference>
<dbReference type="RefSeq" id="WP_034604879.1">
    <property type="nucleotide sequence ID" value="NZ_WMKA01000005.1"/>
</dbReference>
<accession>A0A6N7ZF37</accession>
<dbReference type="InterPro" id="IPR016181">
    <property type="entry name" value="Acyl_CoA_acyltransferase"/>
</dbReference>
<dbReference type="Pfam" id="PF00583">
    <property type="entry name" value="Acetyltransf_1"/>
    <property type="match status" value="1"/>
</dbReference>
<feature type="domain" description="N-acetyltransferase" evidence="1">
    <location>
        <begin position="12"/>
        <end position="176"/>
    </location>
</feature>
<comment type="caution">
    <text evidence="2">The sequence shown here is derived from an EMBL/GenBank/DDBJ whole genome shotgun (WGS) entry which is preliminary data.</text>
</comment>